<name>A0A654LXL2_9ARCH</name>
<evidence type="ECO:0000313" key="2">
    <source>
        <dbReference type="Proteomes" id="UP000058925"/>
    </source>
</evidence>
<reference evidence="2" key="1">
    <citation type="submission" date="2015-10" db="EMBL/GenBank/DDBJ databases">
        <title>Niche specialization of a soil ammonia-oxidizing archaeon, Candidatus Nitrosocosmicus oleophilus.</title>
        <authorList>
            <person name="Jung M.-Y."/>
            <person name="Rhee S.-K."/>
        </authorList>
    </citation>
    <scope>NUCLEOTIDE SEQUENCE [LARGE SCALE GENOMIC DNA]</scope>
    <source>
        <strain evidence="2">MY3</strain>
    </source>
</reference>
<proteinExistence type="predicted"/>
<evidence type="ECO:0000313" key="1">
    <source>
        <dbReference type="EMBL" id="ALI35063.1"/>
    </source>
</evidence>
<dbReference type="KEGG" id="taa:NMY3_00854"/>
<dbReference type="AlphaFoldDB" id="A0A654LXL2"/>
<organism evidence="1 2">
    <name type="scientific">Candidatus Nitrosocosmicus oleophilus</name>
    <dbReference type="NCBI Taxonomy" id="1353260"/>
    <lineage>
        <taxon>Archaea</taxon>
        <taxon>Nitrososphaerota</taxon>
        <taxon>Nitrososphaeria</taxon>
        <taxon>Nitrososphaerales</taxon>
        <taxon>Nitrososphaeraceae</taxon>
        <taxon>Candidatus Nitrosocosmicus</taxon>
    </lineage>
</organism>
<protein>
    <submittedName>
        <fullName evidence="1">Uncharacterized protein</fullName>
    </submittedName>
</protein>
<dbReference type="Proteomes" id="UP000058925">
    <property type="component" value="Chromosome"/>
</dbReference>
<dbReference type="EMBL" id="CP012850">
    <property type="protein sequence ID" value="ALI35063.1"/>
    <property type="molecule type" value="Genomic_DNA"/>
</dbReference>
<keyword evidence="2" id="KW-1185">Reference proteome</keyword>
<sequence>MLYVIIIDNIQCMSLYGLINLTGFTKKKPEELRS</sequence>
<accession>A0A654LXL2</accession>
<gene>
    <name evidence="1" type="ORF">NMY3_00854</name>
</gene>